<name>A0A4U1J8P0_9BACT</name>
<feature type="region of interest" description="Disordered" evidence="5">
    <location>
        <begin position="224"/>
        <end position="249"/>
    </location>
</feature>
<dbReference type="PRINTS" id="PR01021">
    <property type="entry name" value="OMPADOMAIN"/>
</dbReference>
<gene>
    <name evidence="8" type="ORF">E8A74_24415</name>
</gene>
<evidence type="ECO:0000256" key="5">
    <source>
        <dbReference type="SAM" id="MobiDB-lite"/>
    </source>
</evidence>
<sequence length="249" mass="27444">MNRTSLGRSVALAATLGALAALVGCSDNRLPPVPVPKAEQKSQLPRWYPEKAWTAKEGQSQIYIEGKIVFQTGSATIHKFGETEKVLKTLLAFVNEHPEVTRLRIEGHTDDNGAEDKNQDLSARRALSVCNWLVDNGVNHLRLLAVGFGETKPIAPNELEMGRAENRRTEFHVAEVDGKPFLGKDPTGGGMVLDVPSLEERKAEEEARKKPVIAVVPTLNFKPTGNEVKKVQDKQISLDPTQKKPEQKK</sequence>
<dbReference type="PANTHER" id="PTHR30329:SF21">
    <property type="entry name" value="LIPOPROTEIN YIAD-RELATED"/>
    <property type="match status" value="1"/>
</dbReference>
<dbReference type="InterPro" id="IPR006665">
    <property type="entry name" value="OmpA-like"/>
</dbReference>
<proteinExistence type="predicted"/>
<feature type="chain" id="PRO_5020560508" evidence="6">
    <location>
        <begin position="21"/>
        <end position="249"/>
    </location>
</feature>
<evidence type="ECO:0000256" key="3">
    <source>
        <dbReference type="ARBA" id="ARBA00023237"/>
    </source>
</evidence>
<evidence type="ECO:0000313" key="9">
    <source>
        <dbReference type="Proteomes" id="UP000309215"/>
    </source>
</evidence>
<evidence type="ECO:0000259" key="7">
    <source>
        <dbReference type="PROSITE" id="PS51123"/>
    </source>
</evidence>
<evidence type="ECO:0000256" key="2">
    <source>
        <dbReference type="ARBA" id="ARBA00023136"/>
    </source>
</evidence>
<dbReference type="CDD" id="cd07185">
    <property type="entry name" value="OmpA_C-like"/>
    <property type="match status" value="1"/>
</dbReference>
<keyword evidence="9" id="KW-1185">Reference proteome</keyword>
<keyword evidence="6" id="KW-0732">Signal</keyword>
<keyword evidence="2 4" id="KW-0472">Membrane</keyword>
<evidence type="ECO:0000256" key="4">
    <source>
        <dbReference type="PROSITE-ProRule" id="PRU00473"/>
    </source>
</evidence>
<comment type="caution">
    <text evidence="8">The sequence shown here is derived from an EMBL/GenBank/DDBJ whole genome shotgun (WGS) entry which is preliminary data.</text>
</comment>
<reference evidence="8 9" key="1">
    <citation type="submission" date="2019-04" db="EMBL/GenBank/DDBJ databases">
        <authorList>
            <person name="Li Y."/>
            <person name="Wang J."/>
        </authorList>
    </citation>
    <scope>NUCLEOTIDE SEQUENCE [LARGE SCALE GENOMIC DNA]</scope>
    <source>
        <strain evidence="8 9">DSM 14668</strain>
    </source>
</reference>
<comment type="subcellular location">
    <subcellularLocation>
        <location evidence="1">Cell outer membrane</location>
    </subcellularLocation>
</comment>
<dbReference type="Pfam" id="PF00691">
    <property type="entry name" value="OmpA"/>
    <property type="match status" value="1"/>
</dbReference>
<dbReference type="InterPro" id="IPR006664">
    <property type="entry name" value="OMP_bac"/>
</dbReference>
<dbReference type="InterPro" id="IPR050330">
    <property type="entry name" value="Bact_OuterMem_StrucFunc"/>
</dbReference>
<feature type="domain" description="OmpA-like" evidence="7">
    <location>
        <begin position="57"/>
        <end position="177"/>
    </location>
</feature>
<dbReference type="PROSITE" id="PS51123">
    <property type="entry name" value="OMPA_2"/>
    <property type="match status" value="1"/>
</dbReference>
<dbReference type="GO" id="GO:0009279">
    <property type="term" value="C:cell outer membrane"/>
    <property type="evidence" value="ECO:0007669"/>
    <property type="project" value="UniProtKB-SubCell"/>
</dbReference>
<dbReference type="RefSeq" id="WP_136931472.1">
    <property type="nucleotide sequence ID" value="NZ_SSMQ01000026.1"/>
</dbReference>
<evidence type="ECO:0000313" key="8">
    <source>
        <dbReference type="EMBL" id="TKD03997.1"/>
    </source>
</evidence>
<dbReference type="InterPro" id="IPR036737">
    <property type="entry name" value="OmpA-like_sf"/>
</dbReference>
<dbReference type="EMBL" id="SSMQ01000026">
    <property type="protein sequence ID" value="TKD03997.1"/>
    <property type="molecule type" value="Genomic_DNA"/>
</dbReference>
<dbReference type="PROSITE" id="PS51257">
    <property type="entry name" value="PROKAR_LIPOPROTEIN"/>
    <property type="match status" value="1"/>
</dbReference>
<evidence type="ECO:0000256" key="6">
    <source>
        <dbReference type="SAM" id="SignalP"/>
    </source>
</evidence>
<accession>A0A4U1J8P0</accession>
<organism evidence="8 9">
    <name type="scientific">Polyangium fumosum</name>
    <dbReference type="NCBI Taxonomy" id="889272"/>
    <lineage>
        <taxon>Bacteria</taxon>
        <taxon>Pseudomonadati</taxon>
        <taxon>Myxococcota</taxon>
        <taxon>Polyangia</taxon>
        <taxon>Polyangiales</taxon>
        <taxon>Polyangiaceae</taxon>
        <taxon>Polyangium</taxon>
    </lineage>
</organism>
<dbReference type="PANTHER" id="PTHR30329">
    <property type="entry name" value="STATOR ELEMENT OF FLAGELLAR MOTOR COMPLEX"/>
    <property type="match status" value="1"/>
</dbReference>
<dbReference type="Proteomes" id="UP000309215">
    <property type="component" value="Unassembled WGS sequence"/>
</dbReference>
<evidence type="ECO:0000256" key="1">
    <source>
        <dbReference type="ARBA" id="ARBA00004442"/>
    </source>
</evidence>
<dbReference type="SUPFAM" id="SSF103088">
    <property type="entry name" value="OmpA-like"/>
    <property type="match status" value="1"/>
</dbReference>
<dbReference type="Gene3D" id="3.30.1330.60">
    <property type="entry name" value="OmpA-like domain"/>
    <property type="match status" value="1"/>
</dbReference>
<dbReference type="OrthoDB" id="9805566at2"/>
<feature type="signal peptide" evidence="6">
    <location>
        <begin position="1"/>
        <end position="20"/>
    </location>
</feature>
<protein>
    <submittedName>
        <fullName evidence="8">OmpA family protein</fullName>
    </submittedName>
</protein>
<dbReference type="AlphaFoldDB" id="A0A4U1J8P0"/>
<keyword evidence="3" id="KW-0998">Cell outer membrane</keyword>